<dbReference type="GO" id="GO:0030150">
    <property type="term" value="P:protein import into mitochondrial matrix"/>
    <property type="evidence" value="ECO:0007669"/>
    <property type="project" value="TreeGrafter"/>
</dbReference>
<dbReference type="Proteomes" id="UP000037035">
    <property type="component" value="Unassembled WGS sequence"/>
</dbReference>
<comment type="caution">
    <text evidence="2">The sequence shown here is derived from an EMBL/GenBank/DDBJ whole genome shotgun (WGS) entry which is preliminary data.</text>
</comment>
<gene>
    <name evidence="2" type="ORF">VP01_1280g2</name>
</gene>
<dbReference type="GO" id="GO:0051087">
    <property type="term" value="F:protein-folding chaperone binding"/>
    <property type="evidence" value="ECO:0007669"/>
    <property type="project" value="TreeGrafter"/>
</dbReference>
<evidence type="ECO:0000313" key="3">
    <source>
        <dbReference type="Proteomes" id="UP000037035"/>
    </source>
</evidence>
<feature type="region of interest" description="Disordered" evidence="1">
    <location>
        <begin position="174"/>
        <end position="198"/>
    </location>
</feature>
<proteinExistence type="predicted"/>
<dbReference type="InterPro" id="IPR032710">
    <property type="entry name" value="NTF2-like_dom_sf"/>
</dbReference>
<name>A0A0L6VNT0_9BASI</name>
<reference evidence="2 3" key="1">
    <citation type="submission" date="2015-08" db="EMBL/GenBank/DDBJ databases">
        <title>Next Generation Sequencing and Analysis of the Genome of Puccinia sorghi L Schw, the Causal Agent of Maize Common Rust.</title>
        <authorList>
            <person name="Rochi L."/>
            <person name="Burguener G."/>
            <person name="Darino M."/>
            <person name="Turjanski A."/>
            <person name="Kreff E."/>
            <person name="Dieguez M.J."/>
            <person name="Sacco F."/>
        </authorList>
    </citation>
    <scope>NUCLEOTIDE SEQUENCE [LARGE SCALE GENOMIC DNA]</scope>
    <source>
        <strain evidence="2 3">RO10H11247</strain>
    </source>
</reference>
<feature type="region of interest" description="Disordered" evidence="1">
    <location>
        <begin position="60"/>
        <end position="105"/>
    </location>
</feature>
<dbReference type="STRING" id="27349.A0A0L6VNT0"/>
<feature type="region of interest" description="Disordered" evidence="1">
    <location>
        <begin position="21"/>
        <end position="41"/>
    </location>
</feature>
<feature type="region of interest" description="Disordered" evidence="1">
    <location>
        <begin position="122"/>
        <end position="145"/>
    </location>
</feature>
<feature type="compositionally biased region" description="Basic and acidic residues" evidence="1">
    <location>
        <begin position="122"/>
        <end position="131"/>
    </location>
</feature>
<dbReference type="OrthoDB" id="10265990at2759"/>
<dbReference type="AlphaFoldDB" id="A0A0L6VNT0"/>
<dbReference type="SUPFAM" id="SSF54427">
    <property type="entry name" value="NTF2-like"/>
    <property type="match status" value="1"/>
</dbReference>
<dbReference type="EMBL" id="LAVV01003121">
    <property type="protein sequence ID" value="KNZ62359.1"/>
    <property type="molecule type" value="Genomic_DNA"/>
</dbReference>
<dbReference type="PANTHER" id="PTHR10721">
    <property type="entry name" value="MITOCHONDRIAL IMPORT INNER MEMBRANE TRANSLOCASE SUBUNIT TIM44"/>
    <property type="match status" value="1"/>
</dbReference>
<dbReference type="InterPro" id="IPR039544">
    <property type="entry name" value="Tim44-like"/>
</dbReference>
<evidence type="ECO:0000313" key="2">
    <source>
        <dbReference type="EMBL" id="KNZ62359.1"/>
    </source>
</evidence>
<feature type="compositionally biased region" description="Low complexity" evidence="1">
    <location>
        <begin position="179"/>
        <end position="195"/>
    </location>
</feature>
<feature type="compositionally biased region" description="Acidic residues" evidence="1">
    <location>
        <begin position="467"/>
        <end position="477"/>
    </location>
</feature>
<dbReference type="VEuPathDB" id="FungiDB:VP01_1280g2"/>
<accession>A0A0L6VNT0</accession>
<feature type="region of interest" description="Disordered" evidence="1">
    <location>
        <begin position="460"/>
        <end position="506"/>
    </location>
</feature>
<feature type="compositionally biased region" description="Polar residues" evidence="1">
    <location>
        <begin position="60"/>
        <end position="69"/>
    </location>
</feature>
<dbReference type="Gene3D" id="3.10.450.240">
    <property type="match status" value="1"/>
</dbReference>
<evidence type="ECO:0008006" key="4">
    <source>
        <dbReference type="Google" id="ProtNLM"/>
    </source>
</evidence>
<evidence type="ECO:0000256" key="1">
    <source>
        <dbReference type="SAM" id="MobiDB-lite"/>
    </source>
</evidence>
<dbReference type="PANTHER" id="PTHR10721:SF1">
    <property type="entry name" value="MITOCHONDRIAL IMPORT INNER MEMBRANE TRANSLOCASE SUBUNIT TIM44"/>
    <property type="match status" value="1"/>
</dbReference>
<protein>
    <recommendedName>
        <fullName evidence="4">Tim44-like domain-containing protein</fullName>
    </recommendedName>
</protein>
<keyword evidence="3" id="KW-1185">Reference proteome</keyword>
<sequence>MTGTLFNDWYFIQYEPSKHTPCGTRIKHENSDHHRRKRTMSFKPTRAKLFAIRRAIIQQPRSSSRQLAVSNRAAERSQLYSTSQSSQQKKEEKSSSQDDSLPAGVSPWARFMDVLKSEYAKRKRARVDWDRPGNQGLGGSKKNEEGLYRHEAGIADQGEPKTGQHGQIAANEIEETTEESSLSSETTTPESPVVENPNAPPALVLHATANEEIPEDSKTMGSRMKSTLTGSGLKEIWRTMQEGYAESENPVISSLRSVTGFFRRTFLDETETAKVIRLVKEVEPNFNYDSFLADLREFIIPDFIDSFVDNDLRALKAWTSEALLFSLFVTAAFNFIQAFNVTTAPMKMYLQRGLRPANQIIDLKGIDVSFVLSIIQLARENEILTAADLPVFIVAFKTHEINCYINPSKRSTLAKPLSGAGEGASQQQAGTEEGYAVEVGSREEIQAVQYVVVLTKDAHLNSSSSTPEEDEDEDEDVTSQQKKKTAAQKGPLNPQDPAQDVKGDDTITGGWKIIDLARRSSVAFL</sequence>
<organism evidence="2 3">
    <name type="scientific">Puccinia sorghi</name>
    <dbReference type="NCBI Taxonomy" id="27349"/>
    <lineage>
        <taxon>Eukaryota</taxon>
        <taxon>Fungi</taxon>
        <taxon>Dikarya</taxon>
        <taxon>Basidiomycota</taxon>
        <taxon>Pucciniomycotina</taxon>
        <taxon>Pucciniomycetes</taxon>
        <taxon>Pucciniales</taxon>
        <taxon>Pucciniaceae</taxon>
        <taxon>Puccinia</taxon>
    </lineage>
</organism>
<dbReference type="GO" id="GO:0005743">
    <property type="term" value="C:mitochondrial inner membrane"/>
    <property type="evidence" value="ECO:0007669"/>
    <property type="project" value="TreeGrafter"/>
</dbReference>